<keyword evidence="3" id="KW-1185">Reference proteome</keyword>
<dbReference type="Proteomes" id="UP000515570">
    <property type="component" value="Chromosome"/>
</dbReference>
<feature type="transmembrane region" description="Helical" evidence="1">
    <location>
        <begin position="95"/>
        <end position="117"/>
    </location>
</feature>
<accession>A0A7G5FDT7</accession>
<proteinExistence type="predicted"/>
<feature type="transmembrane region" description="Helical" evidence="1">
    <location>
        <begin position="67"/>
        <end position="88"/>
    </location>
</feature>
<reference evidence="2 3" key="1">
    <citation type="submission" date="2020-07" db="EMBL/GenBank/DDBJ databases">
        <title>non toxigenic Corynebacterium sp. nov from a clinical source.</title>
        <authorList>
            <person name="Bernier A.-M."/>
            <person name="Bernard K."/>
        </authorList>
    </citation>
    <scope>NUCLEOTIDE SEQUENCE [LARGE SCALE GENOMIC DNA]</scope>
    <source>
        <strain evidence="3">NML 93-0612</strain>
    </source>
</reference>
<evidence type="ECO:0000256" key="1">
    <source>
        <dbReference type="SAM" id="Phobius"/>
    </source>
</evidence>
<evidence type="ECO:0000313" key="3">
    <source>
        <dbReference type="Proteomes" id="UP000515570"/>
    </source>
</evidence>
<keyword evidence="1" id="KW-0812">Transmembrane</keyword>
<protein>
    <submittedName>
        <fullName evidence="2">Uncharacterized protein</fullName>
    </submittedName>
</protein>
<evidence type="ECO:0000313" key="2">
    <source>
        <dbReference type="EMBL" id="QMV84778.1"/>
    </source>
</evidence>
<gene>
    <name evidence="2" type="ORF">HW450_10610</name>
</gene>
<dbReference type="AlphaFoldDB" id="A0A7G5FDT7"/>
<dbReference type="RefSeq" id="WP_182385585.1">
    <property type="nucleotide sequence ID" value="NZ_CP059833.1"/>
</dbReference>
<keyword evidence="1" id="KW-0472">Membrane</keyword>
<organism evidence="2 3">
    <name type="scientific">Corynebacterium hindlerae</name>
    <dbReference type="NCBI Taxonomy" id="699041"/>
    <lineage>
        <taxon>Bacteria</taxon>
        <taxon>Bacillati</taxon>
        <taxon>Actinomycetota</taxon>
        <taxon>Actinomycetes</taxon>
        <taxon>Mycobacteriales</taxon>
        <taxon>Corynebacteriaceae</taxon>
        <taxon>Corynebacterium</taxon>
    </lineage>
</organism>
<name>A0A7G5FDT7_9CORY</name>
<keyword evidence="1" id="KW-1133">Transmembrane helix</keyword>
<sequence>MKWFGLVVLVLLGVHIAQATRRGIKSVLPVRVFLQELQLWRDFYYFVRRRQFFPTDAHPIMHTKGMWTLPIAIGCASIIELIAIELLLDSLALRLLLAVLSGYGIFMLIAYCGRQYVYPSYMDSSTFVIKVKGTEIALIPITSITSIHPLRTFATDNHLIKNECLILGGPEGTNIEVILDPPVRALGPRWWWQEKQEFPVSRLQLWADKPEGVSK</sequence>
<dbReference type="EMBL" id="CP059833">
    <property type="protein sequence ID" value="QMV84778.1"/>
    <property type="molecule type" value="Genomic_DNA"/>
</dbReference>